<gene>
    <name evidence="5" type="ORF">ACFPM4_14520</name>
</gene>
<sequence length="566" mass="63949">MKKLCITIVAMLAFMIFPIISLAVEYDIEKTDIHAYLQSDGNIQVEETHTYAFDGDFNGITRTLIAKKGTEIQDMKATENGKALNVEQEDNLYKVHRKGTDETVTIDLTYTIINGVEVYADMAQFYWPFFDQSNESDYNNLNIYIHPPKPTRDVEFIGYDSAWDTGKVDKDGVVHFAMGHVSSGEKGDVRVAYDSSLFTGASSAGDKSIRQEILSDIEKKEAEIAAFNKRKELFHRIAPFVIVGFALYLLSLMMRRSQYKRQIKSELERQFVDSFFVPKTGLSMPATIQYMNNGVLDTHALTAALLDLVRKGYVKENDQETFVVVNRKTDHEHEQILLTWLFDIIGKNGTFRLTDLETYTKNKNNHESYQKYFANWKKSVKREVDAKELYEKRDNTRMTVGLSSLILLPFIILFGIHELYGWMLAAIVLAGYVIVFAIIDKRKTVEGANIKAQWERFEVKFADLVPTEWNEWLDDDQKRAFIYGLGRNNHTIQKKSKTLMEHVPQYNQLNHNSGTNMLLFLMIASSAHTHFDKAEAATMPNISTGSGGTPGAGGGVGGGGGGSGAF</sequence>
<keyword evidence="2" id="KW-0472">Membrane</keyword>
<evidence type="ECO:0000256" key="1">
    <source>
        <dbReference type="SAM" id="MobiDB-lite"/>
    </source>
</evidence>
<proteinExistence type="predicted"/>
<dbReference type="Proteomes" id="UP001596147">
    <property type="component" value="Unassembled WGS sequence"/>
</dbReference>
<keyword evidence="2" id="KW-1133">Transmembrane helix</keyword>
<keyword evidence="6" id="KW-1185">Reference proteome</keyword>
<accession>A0ABW0LJ66</accession>
<dbReference type="Pfam" id="PF20990">
    <property type="entry name" value="DUF2207_C"/>
    <property type="match status" value="1"/>
</dbReference>
<evidence type="ECO:0000313" key="5">
    <source>
        <dbReference type="EMBL" id="MFC5465943.1"/>
    </source>
</evidence>
<evidence type="ECO:0000313" key="6">
    <source>
        <dbReference type="Proteomes" id="UP001596147"/>
    </source>
</evidence>
<evidence type="ECO:0000259" key="3">
    <source>
        <dbReference type="Pfam" id="PF09972"/>
    </source>
</evidence>
<dbReference type="InterPro" id="IPR018702">
    <property type="entry name" value="DUF2207"/>
</dbReference>
<protein>
    <submittedName>
        <fullName evidence="5">DUF2207 domain-containing protein</fullName>
    </submittedName>
</protein>
<comment type="caution">
    <text evidence="5">The sequence shown here is derived from an EMBL/GenBank/DDBJ whole genome shotgun (WGS) entry which is preliminary data.</text>
</comment>
<evidence type="ECO:0000259" key="4">
    <source>
        <dbReference type="Pfam" id="PF20990"/>
    </source>
</evidence>
<feature type="domain" description="DUF2207" evidence="3">
    <location>
        <begin position="27"/>
        <end position="192"/>
    </location>
</feature>
<reference evidence="6" key="1">
    <citation type="journal article" date="2019" name="Int. J. Syst. Evol. Microbiol.">
        <title>The Global Catalogue of Microorganisms (GCM) 10K type strain sequencing project: providing services to taxonomists for standard genome sequencing and annotation.</title>
        <authorList>
            <consortium name="The Broad Institute Genomics Platform"/>
            <consortium name="The Broad Institute Genome Sequencing Center for Infectious Disease"/>
            <person name="Wu L."/>
            <person name="Ma J."/>
        </authorList>
    </citation>
    <scope>NUCLEOTIDE SEQUENCE [LARGE SCALE GENOMIC DNA]</scope>
    <source>
        <strain evidence="6">CGMCC 1.12237</strain>
    </source>
</reference>
<feature type="region of interest" description="Disordered" evidence="1">
    <location>
        <begin position="542"/>
        <end position="566"/>
    </location>
</feature>
<feature type="transmembrane region" description="Helical" evidence="2">
    <location>
        <begin position="422"/>
        <end position="439"/>
    </location>
</feature>
<feature type="domain" description="Predicted membrane protein YciQ-like C-terminal" evidence="4">
    <location>
        <begin position="278"/>
        <end position="458"/>
    </location>
</feature>
<evidence type="ECO:0000256" key="2">
    <source>
        <dbReference type="SAM" id="Phobius"/>
    </source>
</evidence>
<dbReference type="EMBL" id="JBHSMC010000020">
    <property type="protein sequence ID" value="MFC5465943.1"/>
    <property type="molecule type" value="Genomic_DNA"/>
</dbReference>
<name>A0ABW0LJ66_9BACI</name>
<feature type="compositionally biased region" description="Gly residues" evidence="1">
    <location>
        <begin position="545"/>
        <end position="566"/>
    </location>
</feature>
<dbReference type="InterPro" id="IPR048389">
    <property type="entry name" value="YciQ-like_C"/>
</dbReference>
<dbReference type="Pfam" id="PF09972">
    <property type="entry name" value="DUF2207"/>
    <property type="match status" value="1"/>
</dbReference>
<keyword evidence="2" id="KW-0812">Transmembrane</keyword>
<feature type="transmembrane region" description="Helical" evidence="2">
    <location>
        <begin position="398"/>
        <end position="416"/>
    </location>
</feature>
<feature type="transmembrane region" description="Helical" evidence="2">
    <location>
        <begin position="233"/>
        <end position="254"/>
    </location>
</feature>
<organism evidence="5 6">
    <name type="scientific">Lederbergia graminis</name>
    <dbReference type="NCBI Taxonomy" id="735518"/>
    <lineage>
        <taxon>Bacteria</taxon>
        <taxon>Bacillati</taxon>
        <taxon>Bacillota</taxon>
        <taxon>Bacilli</taxon>
        <taxon>Bacillales</taxon>
        <taxon>Bacillaceae</taxon>
        <taxon>Lederbergia</taxon>
    </lineage>
</organism>